<proteinExistence type="predicted"/>
<reference evidence="4" key="2">
    <citation type="submission" date="2025-09" db="UniProtKB">
        <authorList>
            <consortium name="Ensembl"/>
        </authorList>
    </citation>
    <scope>IDENTIFICATION</scope>
</reference>
<dbReference type="InterPro" id="IPR017218">
    <property type="entry name" value="BLOC-2_complex_Hps6_subunit"/>
</dbReference>
<dbReference type="Proteomes" id="UP000261540">
    <property type="component" value="Unplaced"/>
</dbReference>
<accession>A0A3B3T0D7</accession>
<dbReference type="InterPro" id="IPR046822">
    <property type="entry name" value="HPS6_C"/>
</dbReference>
<dbReference type="Ensembl" id="ENSPKIT00000016750.1">
    <property type="protein sequence ID" value="ENSPKIP00000035811.1"/>
    <property type="gene ID" value="ENSPKIG00000014625.1"/>
</dbReference>
<organism evidence="4 5">
    <name type="scientific">Paramormyrops kingsleyae</name>
    <dbReference type="NCBI Taxonomy" id="1676925"/>
    <lineage>
        <taxon>Eukaryota</taxon>
        <taxon>Metazoa</taxon>
        <taxon>Chordata</taxon>
        <taxon>Craniata</taxon>
        <taxon>Vertebrata</taxon>
        <taxon>Euteleostomi</taxon>
        <taxon>Actinopterygii</taxon>
        <taxon>Neopterygii</taxon>
        <taxon>Teleostei</taxon>
        <taxon>Osteoglossocephala</taxon>
        <taxon>Osteoglossomorpha</taxon>
        <taxon>Osteoglossiformes</taxon>
        <taxon>Mormyridae</taxon>
        <taxon>Paramormyrops</taxon>
    </lineage>
</organism>
<dbReference type="GO" id="GO:0005765">
    <property type="term" value="C:lysosomal membrane"/>
    <property type="evidence" value="ECO:0007669"/>
    <property type="project" value="TreeGrafter"/>
</dbReference>
<dbReference type="STRING" id="1676925.ENSPKIP00000035811"/>
<dbReference type="InterPro" id="IPR046823">
    <property type="entry name" value="HPS6_N"/>
</dbReference>
<reference evidence="4" key="1">
    <citation type="submission" date="2025-08" db="UniProtKB">
        <authorList>
            <consortium name="Ensembl"/>
        </authorList>
    </citation>
    <scope>IDENTIFICATION</scope>
</reference>
<evidence type="ECO:0000259" key="3">
    <source>
        <dbReference type="Pfam" id="PF20468"/>
    </source>
</evidence>
<evidence type="ECO:0000256" key="1">
    <source>
        <dbReference type="SAM" id="MobiDB-lite"/>
    </source>
</evidence>
<feature type="domain" description="BLOC-2 complex member HPS6 C-terminal" evidence="3">
    <location>
        <begin position="373"/>
        <end position="761"/>
    </location>
</feature>
<feature type="region of interest" description="Disordered" evidence="1">
    <location>
        <begin position="753"/>
        <end position="794"/>
    </location>
</feature>
<feature type="domain" description="BLOC-2 complex member HPS6 N-terminal" evidence="2">
    <location>
        <begin position="22"/>
        <end position="348"/>
    </location>
</feature>
<dbReference type="PANTHER" id="PTHR14696">
    <property type="entry name" value="HERMANSKY-PUDLAK SYNDROME 6 PROTEIN"/>
    <property type="match status" value="1"/>
</dbReference>
<dbReference type="GO" id="GO:0031084">
    <property type="term" value="C:BLOC-2 complex"/>
    <property type="evidence" value="ECO:0007669"/>
    <property type="project" value="TreeGrafter"/>
</dbReference>
<keyword evidence="5" id="KW-1185">Reference proteome</keyword>
<dbReference type="AlphaFoldDB" id="A0A3B3T0D7"/>
<dbReference type="GO" id="GO:0072657">
    <property type="term" value="P:protein localization to membrane"/>
    <property type="evidence" value="ECO:0007669"/>
    <property type="project" value="TreeGrafter"/>
</dbReference>
<dbReference type="PANTHER" id="PTHR14696:SF2">
    <property type="entry name" value="BLOC-2 COMPLEX MEMBER HPS6"/>
    <property type="match status" value="1"/>
</dbReference>
<evidence type="ECO:0000313" key="4">
    <source>
        <dbReference type="Ensembl" id="ENSPKIP00000035811.1"/>
    </source>
</evidence>
<dbReference type="GO" id="GO:0032418">
    <property type="term" value="P:lysosome localization"/>
    <property type="evidence" value="ECO:0007669"/>
    <property type="project" value="TreeGrafter"/>
</dbReference>
<protein>
    <submittedName>
        <fullName evidence="4">HPS6 biosis of lysosomal organelles complex 2 subunit 3</fullName>
    </submittedName>
</protein>
<sequence>MKRLVLHQETDFSDFTQGRVLIDFLKQNSSRNQKLLVLSRTRSVYIVDVVYLNNSSRDRSGDTAVVVFENGKSDFWKYCEQEGWHFLQTMELCQIPKAKVKSICASSNIIVWCEETPPSKSTSAINVHQNCFCYRICSRSYELEEGAAILGEVKVILHNSPRYMTVASGNNVHLLPDPKGSTFRNISGFFLTWFPQCGSLAISSISRGILLMKESCAMSDGYNFTELISLAVPLASNHLEICAASTSRCDNLSFLLSSGWINMIDNHGTLRQVYKLAHSCSTTGGKWIDMNIYHNWLAVIVGKTLYLIDAQCGLKLEKILLKTDGMLYVNCQDSQVPHILTEAGLFQVKCWDQDFSHVLDQGCVRPDDVLMKTVFEESCRHYQKRSLSDRQITVETLLADRKFQAPFLLSSILCDFLKVQDGSDLDYGQLLSYLKPELKRFMLLDGIKMLATAASEKDQSSCCEVLVCEEVGRLLSSDMEREDVLHLNLMFNMFPSESWQATQGILQLQLNEEGSFSAKVPLEVWRTILSSVQPLAWPTHQGIPPAVPVPVFELLCQMFLRYQPQWLPRFLELAQQCSGDLLSTPSRQKAGPEETPLYKRALSVLPLGRDSQGLEVELLLCSCRPTGILQALRLLVDRRQWEQVLQLAERFCQQSPLLNKEIFTTLLQELSQHRDLDPYLDRVWALCPADITSTGILSVLLESFSASIPSGPQPFQTQNCQLTLGLLRPLLSQVLQKETKVNQGCVRVLWPRAHPPPVPPRRPREMLVGSDVGHPYATYQPESENGRLAANSDG</sequence>
<evidence type="ECO:0000313" key="5">
    <source>
        <dbReference type="Proteomes" id="UP000261540"/>
    </source>
</evidence>
<dbReference type="GeneTree" id="ENSGT00390000001546"/>
<name>A0A3B3T0D7_9TELE</name>
<evidence type="ECO:0000259" key="2">
    <source>
        <dbReference type="Pfam" id="PF15702"/>
    </source>
</evidence>
<dbReference type="Pfam" id="PF20468">
    <property type="entry name" value="HPS6_C"/>
    <property type="match status" value="1"/>
</dbReference>
<dbReference type="Pfam" id="PF15702">
    <property type="entry name" value="HPS6"/>
    <property type="match status" value="1"/>
</dbReference>